<organism evidence="1 2">
    <name type="scientific">Podospora aff. communis PSN243</name>
    <dbReference type="NCBI Taxonomy" id="3040156"/>
    <lineage>
        <taxon>Eukaryota</taxon>
        <taxon>Fungi</taxon>
        <taxon>Dikarya</taxon>
        <taxon>Ascomycota</taxon>
        <taxon>Pezizomycotina</taxon>
        <taxon>Sordariomycetes</taxon>
        <taxon>Sordariomycetidae</taxon>
        <taxon>Sordariales</taxon>
        <taxon>Podosporaceae</taxon>
        <taxon>Podospora</taxon>
    </lineage>
</organism>
<keyword evidence="2" id="KW-1185">Reference proteome</keyword>
<reference evidence="1" key="2">
    <citation type="submission" date="2023-05" db="EMBL/GenBank/DDBJ databases">
        <authorList>
            <consortium name="Lawrence Berkeley National Laboratory"/>
            <person name="Steindorff A."/>
            <person name="Hensen N."/>
            <person name="Bonometti L."/>
            <person name="Westerberg I."/>
            <person name="Brannstrom I.O."/>
            <person name="Guillou S."/>
            <person name="Cros-Aarteil S."/>
            <person name="Calhoun S."/>
            <person name="Haridas S."/>
            <person name="Kuo A."/>
            <person name="Mondo S."/>
            <person name="Pangilinan J."/>
            <person name="Riley R."/>
            <person name="Labutti K."/>
            <person name="Andreopoulos B."/>
            <person name="Lipzen A."/>
            <person name="Chen C."/>
            <person name="Yanf M."/>
            <person name="Daum C."/>
            <person name="Ng V."/>
            <person name="Clum A."/>
            <person name="Ohm R."/>
            <person name="Martin F."/>
            <person name="Silar P."/>
            <person name="Natvig D."/>
            <person name="Lalanne C."/>
            <person name="Gautier V."/>
            <person name="Ament-Velasquez S.L."/>
            <person name="Kruys A."/>
            <person name="Hutchinson M.I."/>
            <person name="Powell A.J."/>
            <person name="Barry K."/>
            <person name="Miller A.N."/>
            <person name="Grigoriev I.V."/>
            <person name="Debuchy R."/>
            <person name="Gladieux P."/>
            <person name="Thoren M.H."/>
            <person name="Johannesson H."/>
        </authorList>
    </citation>
    <scope>NUCLEOTIDE SEQUENCE</scope>
    <source>
        <strain evidence="1">PSN243</strain>
    </source>
</reference>
<dbReference type="PANTHER" id="PTHR24148">
    <property type="entry name" value="ANKYRIN REPEAT DOMAIN-CONTAINING PROTEIN 39 HOMOLOG-RELATED"/>
    <property type="match status" value="1"/>
</dbReference>
<gene>
    <name evidence="1" type="ORF">QBC34DRAFT_76634</name>
</gene>
<accession>A0AAV9GRM0</accession>
<protein>
    <recommendedName>
        <fullName evidence="3">Heterokaryon incompatibility domain-containing protein</fullName>
    </recommendedName>
</protein>
<dbReference type="InterPro" id="IPR052895">
    <property type="entry name" value="HetReg/Transcr_Mod"/>
</dbReference>
<sequence length="295" mass="33164">MTSAFSRDAKTKQASVVVQAMNGIYELFLLPYWHRMWTFQEYCLPAREPVCICGEQEVLATRLEAARTKLIRYMASGPLGLGHQRSTLGSLSNRPEAIRDVDEHSDWAKPVDPNENVLSPTTLRALESGHVATRLTLEPTAWELVNLVYLTLASGCLDPRDKVYALYGMVPKIRVLYPPDYDKPMRRVLHEAAAFMNTNETSPYYIFTLDDEAITHTSSVSWVPNFSQTDSTPGSIHDYFKDESARNSKLIDPVLGQNFPLPQVSQDLTTLSMVGWDLGPVDVTFRFGTDPMTVL</sequence>
<name>A0AAV9GRM0_9PEZI</name>
<comment type="caution">
    <text evidence="1">The sequence shown here is derived from an EMBL/GenBank/DDBJ whole genome shotgun (WGS) entry which is preliminary data.</text>
</comment>
<evidence type="ECO:0008006" key="3">
    <source>
        <dbReference type="Google" id="ProtNLM"/>
    </source>
</evidence>
<dbReference type="PANTHER" id="PTHR24148:SF64">
    <property type="entry name" value="HETEROKARYON INCOMPATIBILITY DOMAIN-CONTAINING PROTEIN"/>
    <property type="match status" value="1"/>
</dbReference>
<proteinExistence type="predicted"/>
<reference evidence="1" key="1">
    <citation type="journal article" date="2023" name="Mol. Phylogenet. Evol.">
        <title>Genome-scale phylogeny and comparative genomics of the fungal order Sordariales.</title>
        <authorList>
            <person name="Hensen N."/>
            <person name="Bonometti L."/>
            <person name="Westerberg I."/>
            <person name="Brannstrom I.O."/>
            <person name="Guillou S."/>
            <person name="Cros-Aarteil S."/>
            <person name="Calhoun S."/>
            <person name="Haridas S."/>
            <person name="Kuo A."/>
            <person name="Mondo S."/>
            <person name="Pangilinan J."/>
            <person name="Riley R."/>
            <person name="LaButti K."/>
            <person name="Andreopoulos B."/>
            <person name="Lipzen A."/>
            <person name="Chen C."/>
            <person name="Yan M."/>
            <person name="Daum C."/>
            <person name="Ng V."/>
            <person name="Clum A."/>
            <person name="Steindorff A."/>
            <person name="Ohm R.A."/>
            <person name="Martin F."/>
            <person name="Silar P."/>
            <person name="Natvig D.O."/>
            <person name="Lalanne C."/>
            <person name="Gautier V."/>
            <person name="Ament-Velasquez S.L."/>
            <person name="Kruys A."/>
            <person name="Hutchinson M.I."/>
            <person name="Powell A.J."/>
            <person name="Barry K."/>
            <person name="Miller A.N."/>
            <person name="Grigoriev I.V."/>
            <person name="Debuchy R."/>
            <person name="Gladieux P."/>
            <person name="Hiltunen Thoren M."/>
            <person name="Johannesson H."/>
        </authorList>
    </citation>
    <scope>NUCLEOTIDE SEQUENCE</scope>
    <source>
        <strain evidence="1">PSN243</strain>
    </source>
</reference>
<dbReference type="EMBL" id="MU865932">
    <property type="protein sequence ID" value="KAK4450597.1"/>
    <property type="molecule type" value="Genomic_DNA"/>
</dbReference>
<dbReference type="Proteomes" id="UP001321760">
    <property type="component" value="Unassembled WGS sequence"/>
</dbReference>
<evidence type="ECO:0000313" key="1">
    <source>
        <dbReference type="EMBL" id="KAK4450597.1"/>
    </source>
</evidence>
<dbReference type="AlphaFoldDB" id="A0AAV9GRM0"/>
<evidence type="ECO:0000313" key="2">
    <source>
        <dbReference type="Proteomes" id="UP001321760"/>
    </source>
</evidence>